<comment type="catalytic activity">
    <reaction evidence="3">
        <text>uridine + phosphate = alpha-D-ribose 1-phosphate + uracil</text>
        <dbReference type="Rhea" id="RHEA:24388"/>
        <dbReference type="ChEBI" id="CHEBI:16704"/>
        <dbReference type="ChEBI" id="CHEBI:17568"/>
        <dbReference type="ChEBI" id="CHEBI:43474"/>
        <dbReference type="ChEBI" id="CHEBI:57720"/>
        <dbReference type="EC" id="2.4.2.3"/>
    </reaction>
</comment>
<comment type="caution">
    <text evidence="5">The sequence shown here is derived from an EMBL/GenBank/DDBJ whole genome shotgun (WGS) entry which is preliminary data.</text>
</comment>
<evidence type="ECO:0000256" key="1">
    <source>
        <dbReference type="ARBA" id="ARBA00011888"/>
    </source>
</evidence>
<dbReference type="EC" id="2.4.2.3" evidence="1"/>
<evidence type="ECO:0000256" key="3">
    <source>
        <dbReference type="ARBA" id="ARBA00048447"/>
    </source>
</evidence>
<name>A0ABN1ZAK5_9MICO</name>
<dbReference type="PANTHER" id="PTHR43691">
    <property type="entry name" value="URIDINE PHOSPHORYLASE"/>
    <property type="match status" value="1"/>
</dbReference>
<feature type="domain" description="Nucleoside phosphorylase" evidence="4">
    <location>
        <begin position="30"/>
        <end position="220"/>
    </location>
</feature>
<evidence type="ECO:0000313" key="6">
    <source>
        <dbReference type="Proteomes" id="UP001501742"/>
    </source>
</evidence>
<dbReference type="PANTHER" id="PTHR43691:SF11">
    <property type="entry name" value="FI09636P-RELATED"/>
    <property type="match status" value="1"/>
</dbReference>
<dbReference type="Pfam" id="PF01048">
    <property type="entry name" value="PNP_UDP_1"/>
    <property type="match status" value="1"/>
</dbReference>
<organism evidence="5 6">
    <name type="scientific">Curtobacterium herbarum</name>
    <dbReference type="NCBI Taxonomy" id="150122"/>
    <lineage>
        <taxon>Bacteria</taxon>
        <taxon>Bacillati</taxon>
        <taxon>Actinomycetota</taxon>
        <taxon>Actinomycetes</taxon>
        <taxon>Micrococcales</taxon>
        <taxon>Microbacteriaceae</taxon>
        <taxon>Curtobacterium</taxon>
    </lineage>
</organism>
<proteinExistence type="predicted"/>
<dbReference type="RefSeq" id="WP_204607806.1">
    <property type="nucleotide sequence ID" value="NZ_BAAAJX010000003.1"/>
</dbReference>
<dbReference type="InterPro" id="IPR000845">
    <property type="entry name" value="Nucleoside_phosphorylase_d"/>
</dbReference>
<dbReference type="EMBL" id="BAAAJX010000003">
    <property type="protein sequence ID" value="GAA1492606.1"/>
    <property type="molecule type" value="Genomic_DNA"/>
</dbReference>
<accession>A0ABN1ZAK5</accession>
<dbReference type="SUPFAM" id="SSF53167">
    <property type="entry name" value="Purine and uridine phosphorylases"/>
    <property type="match status" value="1"/>
</dbReference>
<dbReference type="Proteomes" id="UP001501742">
    <property type="component" value="Unassembled WGS sequence"/>
</dbReference>
<dbReference type="Gene3D" id="3.40.50.1580">
    <property type="entry name" value="Nucleoside phosphorylase domain"/>
    <property type="match status" value="1"/>
</dbReference>
<evidence type="ECO:0000259" key="4">
    <source>
        <dbReference type="Pfam" id="PF01048"/>
    </source>
</evidence>
<reference evidence="5 6" key="1">
    <citation type="journal article" date="2019" name="Int. J. Syst. Evol. Microbiol.">
        <title>The Global Catalogue of Microorganisms (GCM) 10K type strain sequencing project: providing services to taxonomists for standard genome sequencing and annotation.</title>
        <authorList>
            <consortium name="The Broad Institute Genomics Platform"/>
            <consortium name="The Broad Institute Genome Sequencing Center for Infectious Disease"/>
            <person name="Wu L."/>
            <person name="Ma J."/>
        </authorList>
    </citation>
    <scope>NUCLEOTIDE SEQUENCE [LARGE SCALE GENOMIC DNA]</scope>
    <source>
        <strain evidence="5 6">JCM 12140</strain>
    </source>
</reference>
<protein>
    <recommendedName>
        <fullName evidence="2">Uridine phosphorylase</fullName>
        <ecNumber evidence="1">2.4.2.3</ecNumber>
    </recommendedName>
</protein>
<evidence type="ECO:0000313" key="5">
    <source>
        <dbReference type="EMBL" id="GAA1492606.1"/>
    </source>
</evidence>
<gene>
    <name evidence="5" type="ORF">GCM10009627_09520</name>
</gene>
<dbReference type="InterPro" id="IPR035994">
    <property type="entry name" value="Nucleoside_phosphorylase_sf"/>
</dbReference>
<evidence type="ECO:0000256" key="2">
    <source>
        <dbReference type="ARBA" id="ARBA00021980"/>
    </source>
</evidence>
<keyword evidence="6" id="KW-1185">Reference proteome</keyword>
<sequence>MRLPLEELDDDEPVLRPSPVHVDGRFPSAAVLCFFPEAIDTMERDGELERIGAFSTQLGGMAIRATPDRDVAVFHPGVGGPLSAHCFEQAIASGVRAAIAVGGAGAIAPSFGKDDVLVVSAALRDEGTSFHYVPASRMLQFDEDEVRRLVDGHVDAGLPAAAGVTWTTDADFRETRGRTARRRAEGCVAVEMEAASLAAVARFRGVRYGHVLYSGDDLTGEVWAERAWTRSGRRASLLRTAIDLSVR</sequence>